<dbReference type="InterPro" id="IPR043128">
    <property type="entry name" value="Rev_trsase/Diguanyl_cyclase"/>
</dbReference>
<dbReference type="InterPro" id="IPR000160">
    <property type="entry name" value="GGDEF_dom"/>
</dbReference>
<gene>
    <name evidence="4" type="ORF">FA014_08595</name>
</gene>
<dbReference type="InterPro" id="IPR029787">
    <property type="entry name" value="Nucleotide_cyclase"/>
</dbReference>
<dbReference type="GO" id="GO:0052621">
    <property type="term" value="F:diguanylate cyclase activity"/>
    <property type="evidence" value="ECO:0007669"/>
    <property type="project" value="TreeGrafter"/>
</dbReference>
<sequence>MTHARAIAEDRESYWRSELDRVDRLCDAAPALCVAALPPLLAEARAEGAVAVEIELQYNGGWAHHLLGEDPLALRAIEHALELATTHGMRAWEGRLLQGLAAVYNGFGDNLSALELLDRSLDIRRELNDTEGLAAALNNLADTYISMGRFPEKARELLDEAARLWPELDRPDGTCATLSGLAKLDTDESEALRATDPARARALAERAVQLAVRGLEAARGVPDADGGSSGNPRMAAEAEVRLARAHMAGGDLDAAEAALTAVEAALPRVAARYLTIRYHAALGRLRRLRGDHAGAVATLDEGLLLTEQSLRPMERADVLLELVQVHEDAGDLRAALATHRRYHEAVMAQRDQAAERRGIVVNAQLDVERVRQARDQARKRAAELTALNETLQHDAAHDPLTGLLNRRGLDAVLAARLGREVELAYVVADIDLFKAVNDEHSHPVGDEVLRRVAQIMTSAVRVGDATARVGGEEFTLVLLDSPHEQALAVCERIRATIAGYPWHELSEGLRVTVSFGGAMAAEGETGGTLVARADAALYRAKRQGRNRVVFDGTPSAPAPLPVPVPRTARDPRTPSAGTATACQPS</sequence>
<evidence type="ECO:0000313" key="5">
    <source>
        <dbReference type="Proteomes" id="UP000308121"/>
    </source>
</evidence>
<dbReference type="SMART" id="SM00267">
    <property type="entry name" value="GGDEF"/>
    <property type="match status" value="1"/>
</dbReference>
<proteinExistence type="predicted"/>
<dbReference type="InterPro" id="IPR011990">
    <property type="entry name" value="TPR-like_helical_dom_sf"/>
</dbReference>
<dbReference type="SMART" id="SM00028">
    <property type="entry name" value="TPR"/>
    <property type="match status" value="5"/>
</dbReference>
<dbReference type="EMBL" id="SZYE01000052">
    <property type="protein sequence ID" value="TKR23956.1"/>
    <property type="molecule type" value="Genomic_DNA"/>
</dbReference>
<dbReference type="InterPro" id="IPR019734">
    <property type="entry name" value="TPR_rpt"/>
</dbReference>
<dbReference type="CDD" id="cd01949">
    <property type="entry name" value="GGDEF"/>
    <property type="match status" value="1"/>
</dbReference>
<feature type="compositionally biased region" description="Polar residues" evidence="2">
    <location>
        <begin position="575"/>
        <end position="585"/>
    </location>
</feature>
<dbReference type="Gene3D" id="3.30.70.270">
    <property type="match status" value="1"/>
</dbReference>
<evidence type="ECO:0000256" key="2">
    <source>
        <dbReference type="SAM" id="MobiDB-lite"/>
    </source>
</evidence>
<evidence type="ECO:0000259" key="3">
    <source>
        <dbReference type="PROSITE" id="PS50887"/>
    </source>
</evidence>
<organism evidence="4 5">
    <name type="scientific">Cellulomonas hominis</name>
    <dbReference type="NCBI Taxonomy" id="156981"/>
    <lineage>
        <taxon>Bacteria</taxon>
        <taxon>Bacillati</taxon>
        <taxon>Actinomycetota</taxon>
        <taxon>Actinomycetes</taxon>
        <taxon>Micrococcales</taxon>
        <taxon>Cellulomonadaceae</taxon>
        <taxon>Cellulomonas</taxon>
    </lineage>
</organism>
<dbReference type="RefSeq" id="WP_154729278.1">
    <property type="nucleotide sequence ID" value="NZ_SZYE01000052.1"/>
</dbReference>
<dbReference type="SUPFAM" id="SSF48452">
    <property type="entry name" value="TPR-like"/>
    <property type="match status" value="2"/>
</dbReference>
<dbReference type="SUPFAM" id="SSF55073">
    <property type="entry name" value="Nucleotide cyclase"/>
    <property type="match status" value="1"/>
</dbReference>
<dbReference type="OrthoDB" id="23692at2"/>
<dbReference type="PANTHER" id="PTHR45138">
    <property type="entry name" value="REGULATORY COMPONENTS OF SENSORY TRANSDUCTION SYSTEM"/>
    <property type="match status" value="1"/>
</dbReference>
<evidence type="ECO:0000256" key="1">
    <source>
        <dbReference type="SAM" id="Coils"/>
    </source>
</evidence>
<dbReference type="FunFam" id="3.30.70.270:FF:000001">
    <property type="entry name" value="Diguanylate cyclase domain protein"/>
    <property type="match status" value="1"/>
</dbReference>
<dbReference type="InterPro" id="IPR050469">
    <property type="entry name" value="Diguanylate_Cyclase"/>
</dbReference>
<dbReference type="Gene3D" id="1.25.40.10">
    <property type="entry name" value="Tetratricopeptide repeat domain"/>
    <property type="match status" value="2"/>
</dbReference>
<dbReference type="Proteomes" id="UP000308121">
    <property type="component" value="Unassembled WGS sequence"/>
</dbReference>
<dbReference type="Pfam" id="PF00990">
    <property type="entry name" value="GGDEF"/>
    <property type="match status" value="1"/>
</dbReference>
<name>A0A7Z8JZD6_9CELL</name>
<reference evidence="4 5" key="1">
    <citation type="submission" date="2019-05" db="EMBL/GenBank/DDBJ databases">
        <title>Genome sequence of Cellulomonas hominis strain CS1.</title>
        <authorList>
            <person name="Belmont J."/>
            <person name="Maclea K.S."/>
        </authorList>
    </citation>
    <scope>NUCLEOTIDE SEQUENCE [LARGE SCALE GENOMIC DNA]</scope>
    <source>
        <strain evidence="4 5">CS1</strain>
    </source>
</reference>
<dbReference type="PANTHER" id="PTHR45138:SF9">
    <property type="entry name" value="DIGUANYLATE CYCLASE DGCM-RELATED"/>
    <property type="match status" value="1"/>
</dbReference>
<keyword evidence="1" id="KW-0175">Coiled coil</keyword>
<comment type="caution">
    <text evidence="4">The sequence shown here is derived from an EMBL/GenBank/DDBJ whole genome shotgun (WGS) entry which is preliminary data.</text>
</comment>
<dbReference type="NCBIfam" id="TIGR00254">
    <property type="entry name" value="GGDEF"/>
    <property type="match status" value="1"/>
</dbReference>
<accession>A0A7Z8JZD6</accession>
<feature type="region of interest" description="Disordered" evidence="2">
    <location>
        <begin position="550"/>
        <end position="585"/>
    </location>
</feature>
<feature type="domain" description="GGDEF" evidence="3">
    <location>
        <begin position="421"/>
        <end position="553"/>
    </location>
</feature>
<dbReference type="PROSITE" id="PS50887">
    <property type="entry name" value="GGDEF"/>
    <property type="match status" value="1"/>
</dbReference>
<protein>
    <submittedName>
        <fullName evidence="4">GGDEF domain-containing protein</fullName>
    </submittedName>
</protein>
<dbReference type="Pfam" id="PF13424">
    <property type="entry name" value="TPR_12"/>
    <property type="match status" value="1"/>
</dbReference>
<feature type="coiled-coil region" evidence="1">
    <location>
        <begin position="360"/>
        <end position="394"/>
    </location>
</feature>
<dbReference type="AlphaFoldDB" id="A0A7Z8JZD6"/>
<evidence type="ECO:0000313" key="4">
    <source>
        <dbReference type="EMBL" id="TKR23956.1"/>
    </source>
</evidence>